<dbReference type="Gene3D" id="1.10.10.60">
    <property type="entry name" value="Homeodomain-like"/>
    <property type="match status" value="2"/>
</dbReference>
<reference evidence="5 6" key="1">
    <citation type="submission" date="2018-09" db="EMBL/GenBank/DDBJ databases">
        <title>Genome Sequence of Paenibacillus lautus Strain E7593-69, Azo Dye-Degrading Bacteria, Isolated from Commercial Tattoo Inks.</title>
        <authorList>
            <person name="Nho S.W."/>
            <person name="Kim S.-J."/>
            <person name="Kweon O."/>
            <person name="Cerniglia C.E."/>
        </authorList>
    </citation>
    <scope>NUCLEOTIDE SEQUENCE [LARGE SCALE GENOMIC DNA]</scope>
    <source>
        <strain evidence="5 6">E7593-69</strain>
    </source>
</reference>
<evidence type="ECO:0000256" key="3">
    <source>
        <dbReference type="ARBA" id="ARBA00023163"/>
    </source>
</evidence>
<name>A0A385TJK7_PAELA</name>
<dbReference type="Pfam" id="PF02311">
    <property type="entry name" value="AraC_binding"/>
    <property type="match status" value="1"/>
</dbReference>
<dbReference type="PROSITE" id="PS01124">
    <property type="entry name" value="HTH_ARAC_FAMILY_2"/>
    <property type="match status" value="1"/>
</dbReference>
<dbReference type="SUPFAM" id="SSF46689">
    <property type="entry name" value="Homeodomain-like"/>
    <property type="match status" value="2"/>
</dbReference>
<dbReference type="InterPro" id="IPR018060">
    <property type="entry name" value="HTH_AraC"/>
</dbReference>
<gene>
    <name evidence="5" type="ORF">D5F53_04830</name>
</gene>
<organism evidence="5 6">
    <name type="scientific">Paenibacillus lautus</name>
    <name type="common">Bacillus lautus</name>
    <dbReference type="NCBI Taxonomy" id="1401"/>
    <lineage>
        <taxon>Bacteria</taxon>
        <taxon>Bacillati</taxon>
        <taxon>Bacillota</taxon>
        <taxon>Bacilli</taxon>
        <taxon>Bacillales</taxon>
        <taxon>Paenibacillaceae</taxon>
        <taxon>Paenibacillus</taxon>
    </lineage>
</organism>
<dbReference type="SUPFAM" id="SSF51215">
    <property type="entry name" value="Regulatory protein AraC"/>
    <property type="match status" value="1"/>
</dbReference>
<evidence type="ECO:0000256" key="1">
    <source>
        <dbReference type="ARBA" id="ARBA00023015"/>
    </source>
</evidence>
<evidence type="ECO:0000313" key="6">
    <source>
        <dbReference type="Proteomes" id="UP000266552"/>
    </source>
</evidence>
<dbReference type="AlphaFoldDB" id="A0A385TJK7"/>
<dbReference type="InterPro" id="IPR009057">
    <property type="entry name" value="Homeodomain-like_sf"/>
</dbReference>
<dbReference type="Proteomes" id="UP000266552">
    <property type="component" value="Chromosome"/>
</dbReference>
<dbReference type="SMART" id="SM00342">
    <property type="entry name" value="HTH_ARAC"/>
    <property type="match status" value="1"/>
</dbReference>
<dbReference type="GO" id="GO:0043565">
    <property type="term" value="F:sequence-specific DNA binding"/>
    <property type="evidence" value="ECO:0007669"/>
    <property type="project" value="InterPro"/>
</dbReference>
<dbReference type="EMBL" id="CP032412">
    <property type="protein sequence ID" value="AYB42647.1"/>
    <property type="molecule type" value="Genomic_DNA"/>
</dbReference>
<dbReference type="PANTHER" id="PTHR43280:SF2">
    <property type="entry name" value="HTH-TYPE TRANSCRIPTIONAL REGULATOR EXSA"/>
    <property type="match status" value="1"/>
</dbReference>
<keyword evidence="2" id="KW-0238">DNA-binding</keyword>
<dbReference type="InterPro" id="IPR014710">
    <property type="entry name" value="RmlC-like_jellyroll"/>
</dbReference>
<accession>A0A385TJK7</accession>
<keyword evidence="6" id="KW-1185">Reference proteome</keyword>
<dbReference type="Gene3D" id="2.60.120.10">
    <property type="entry name" value="Jelly Rolls"/>
    <property type="match status" value="1"/>
</dbReference>
<dbReference type="RefSeq" id="WP_119846745.1">
    <property type="nucleotide sequence ID" value="NZ_CP032412.1"/>
</dbReference>
<evidence type="ECO:0000256" key="2">
    <source>
        <dbReference type="ARBA" id="ARBA00023125"/>
    </source>
</evidence>
<dbReference type="InterPro" id="IPR003313">
    <property type="entry name" value="AraC-bd"/>
</dbReference>
<dbReference type="PROSITE" id="PS00041">
    <property type="entry name" value="HTH_ARAC_FAMILY_1"/>
    <property type="match status" value="1"/>
</dbReference>
<evidence type="ECO:0000259" key="4">
    <source>
        <dbReference type="PROSITE" id="PS01124"/>
    </source>
</evidence>
<proteinExistence type="predicted"/>
<evidence type="ECO:0000313" key="5">
    <source>
        <dbReference type="EMBL" id="AYB42647.1"/>
    </source>
</evidence>
<sequence length="259" mass="30133">MECKSFIGAHDEHWEDDGLRSHQELEITLIMEGSGRFCAHGREARVESGNVVLIPSEVPHSFHALSPIRFGVLLADRIPSEVKELFDRLIQDGRTRIIALSRLDRDRYERLFREWLRIRSAPLKDPIRNYAVWVELLLLFLNEHAHSDHQALSISFIGDYIRQHIQDPVHVSALAEMSGLSEDGFRKQFAKIYGMTPKQYQQQCRLAEAKWLLSSSDKDLQSLAESVGFSQLHSFSLWFKKMEGCPPSEWRNRQRLYHH</sequence>
<keyword evidence="3" id="KW-0804">Transcription</keyword>
<dbReference type="PANTHER" id="PTHR43280">
    <property type="entry name" value="ARAC-FAMILY TRANSCRIPTIONAL REGULATOR"/>
    <property type="match status" value="1"/>
</dbReference>
<dbReference type="GO" id="GO:0003700">
    <property type="term" value="F:DNA-binding transcription factor activity"/>
    <property type="evidence" value="ECO:0007669"/>
    <property type="project" value="InterPro"/>
</dbReference>
<protein>
    <submittedName>
        <fullName evidence="5">AraC family transcriptional regulator</fullName>
    </submittedName>
</protein>
<feature type="domain" description="HTH araC/xylS-type" evidence="4">
    <location>
        <begin position="155"/>
        <end position="253"/>
    </location>
</feature>
<keyword evidence="1" id="KW-0805">Transcription regulation</keyword>
<dbReference type="InterPro" id="IPR018062">
    <property type="entry name" value="HTH_AraC-typ_CS"/>
</dbReference>
<dbReference type="Pfam" id="PF12833">
    <property type="entry name" value="HTH_18"/>
    <property type="match status" value="1"/>
</dbReference>
<dbReference type="KEGG" id="plw:D5F53_04830"/>
<dbReference type="InterPro" id="IPR037923">
    <property type="entry name" value="HTH-like"/>
</dbReference>